<dbReference type="Pfam" id="PF14518">
    <property type="entry name" value="Haem_oxygenas_2"/>
    <property type="match status" value="1"/>
</dbReference>
<proteinExistence type="predicted"/>
<protein>
    <recommendedName>
        <fullName evidence="2">Iron-containing redox enzyme family protein</fullName>
    </recommendedName>
</protein>
<accession>A0AA97CWS6</accession>
<dbReference type="Gene3D" id="1.20.910.10">
    <property type="entry name" value="Heme oxygenase-like"/>
    <property type="match status" value="1"/>
</dbReference>
<evidence type="ECO:0008006" key="2">
    <source>
        <dbReference type="Google" id="ProtNLM"/>
    </source>
</evidence>
<dbReference type="SMART" id="SM01236">
    <property type="entry name" value="Haem_oxygenase_2"/>
    <property type="match status" value="1"/>
</dbReference>
<reference evidence="1" key="1">
    <citation type="submission" date="2023-06" db="EMBL/GenBank/DDBJ databases">
        <title>Gordonia sp. nov. and Pseudochrobactrum sp. nov., two species isolated from the burying beetle Nicrophorus vespilloides.</title>
        <authorList>
            <person name="Poehlein A."/>
            <person name="Guzman J."/>
            <person name="Daniel R."/>
            <person name="Vilcinskas A."/>
        </authorList>
    </citation>
    <scope>NUCLEOTIDE SEQUENCE</scope>
    <source>
        <strain evidence="1">MP11Mi</strain>
    </source>
</reference>
<name>A0AA97CWS6_9ACTN</name>
<gene>
    <name evidence="1" type="ORF">MP11Mi_13580</name>
</gene>
<organism evidence="1">
    <name type="scientific">Gordonia sp. MP11Mi</name>
    <dbReference type="NCBI Taxonomy" id="3022769"/>
    <lineage>
        <taxon>Bacteria</taxon>
        <taxon>Bacillati</taxon>
        <taxon>Actinomycetota</taxon>
        <taxon>Actinomycetes</taxon>
        <taxon>Mycobacteriales</taxon>
        <taxon>Gordoniaceae</taxon>
        <taxon>Gordonia</taxon>
    </lineage>
</organism>
<evidence type="ECO:0000313" key="1">
    <source>
        <dbReference type="EMBL" id="WOC12273.1"/>
    </source>
</evidence>
<dbReference type="InterPro" id="IPR016084">
    <property type="entry name" value="Haem_Oase-like_multi-hlx"/>
</dbReference>
<dbReference type="EMBL" id="CP128986">
    <property type="protein sequence ID" value="WOC12273.1"/>
    <property type="molecule type" value="Genomic_DNA"/>
</dbReference>
<dbReference type="SUPFAM" id="SSF48613">
    <property type="entry name" value="Heme oxygenase-like"/>
    <property type="match status" value="1"/>
</dbReference>
<dbReference type="RefSeq" id="WP_420041520.1">
    <property type="nucleotide sequence ID" value="NZ_CP128986.1"/>
</dbReference>
<dbReference type="AlphaFoldDB" id="A0AA97CWS6"/>
<sequence>MPLPVPRGRLSQLLVEALVSDTAAPSELRAEASRRRPDILADDDAQLALTLLYELHLRGVDGVDDETGWDLDLLAVRALLEQELVDGLDSLVGTVSDPGDVVAELFAIGAEADGPPISKYMAVNGTLDEFRELMIHRSLNQLREADLHTHAIPRLHGAAKAALVEVQADEYGNGILSRMHSTLFAGLMTALGLDDGYARYINSIPAPTLAALNTLSYFGIHRSCVNELIGHLSVVETTSSLPSRDYSRALVRLGVDPSARIFFDEHVEADSVHEQLVVRRVAGELGVTEAARIGLVRGARICAAVERLASEHIWDRWQGGASSLRATAQ</sequence>